<sequence length="149" mass="16622">MYVCFQDLIPQDQEQSPLTKYTHLQTSLVLRETHLEPITNERFNCIPEQSLASEHAICGHIPYNSRRITGDCGILYIPPTGQYPDSPLKKSLVTRRYSAPAFPVILIVQRVGSVSMALNLCAAALRPAKSQPFMELKTAFTSDFGILSP</sequence>
<evidence type="ECO:0000313" key="1">
    <source>
        <dbReference type="EMBL" id="KER21334.1"/>
    </source>
</evidence>
<dbReference type="EMBL" id="KL596975">
    <property type="protein sequence ID" value="KER21334.1"/>
    <property type="molecule type" value="Genomic_DNA"/>
</dbReference>
<evidence type="ECO:0000313" key="2">
    <source>
        <dbReference type="Proteomes" id="UP000054324"/>
    </source>
</evidence>
<organism evidence="1 2">
    <name type="scientific">Opisthorchis viverrini</name>
    <name type="common">Southeast Asian liver fluke</name>
    <dbReference type="NCBI Taxonomy" id="6198"/>
    <lineage>
        <taxon>Eukaryota</taxon>
        <taxon>Metazoa</taxon>
        <taxon>Spiralia</taxon>
        <taxon>Lophotrochozoa</taxon>
        <taxon>Platyhelminthes</taxon>
        <taxon>Trematoda</taxon>
        <taxon>Digenea</taxon>
        <taxon>Opisthorchiida</taxon>
        <taxon>Opisthorchiata</taxon>
        <taxon>Opisthorchiidae</taxon>
        <taxon>Opisthorchis</taxon>
    </lineage>
</organism>
<name>A0A075A1Q3_OPIVI</name>
<dbReference type="Proteomes" id="UP000054324">
    <property type="component" value="Unassembled WGS sequence"/>
</dbReference>
<protein>
    <submittedName>
        <fullName evidence="1">Uncharacterized protein</fullName>
    </submittedName>
</protein>
<dbReference type="CTD" id="20324502"/>
<dbReference type="GeneID" id="20324502"/>
<dbReference type="RefSeq" id="XP_009174934.1">
    <property type="nucleotide sequence ID" value="XM_009176670.1"/>
</dbReference>
<reference evidence="1 2" key="1">
    <citation type="submission" date="2013-11" db="EMBL/GenBank/DDBJ databases">
        <title>Opisthorchis viverrini - life in the bile duct.</title>
        <authorList>
            <person name="Young N.D."/>
            <person name="Nagarajan N."/>
            <person name="Lin S.J."/>
            <person name="Korhonen P.K."/>
            <person name="Jex A.R."/>
            <person name="Hall R.S."/>
            <person name="Safavi-Hemami H."/>
            <person name="Kaewkong W."/>
            <person name="Bertrand D."/>
            <person name="Gao S."/>
            <person name="Seet Q."/>
            <person name="Wongkham S."/>
            <person name="Teh B.T."/>
            <person name="Wongkham C."/>
            <person name="Intapan P.M."/>
            <person name="Maleewong W."/>
            <person name="Yang X."/>
            <person name="Hu M."/>
            <person name="Wang Z."/>
            <person name="Hofmann A."/>
            <person name="Sternberg P.W."/>
            <person name="Tan P."/>
            <person name="Wang J."/>
            <person name="Gasser R.B."/>
        </authorList>
    </citation>
    <scope>NUCLEOTIDE SEQUENCE [LARGE SCALE GENOMIC DNA]</scope>
</reference>
<gene>
    <name evidence="1" type="ORF">T265_10334</name>
</gene>
<keyword evidence="2" id="KW-1185">Reference proteome</keyword>
<proteinExistence type="predicted"/>
<accession>A0A075A1Q3</accession>
<dbReference type="KEGG" id="ovi:T265_10334"/>
<dbReference type="AlphaFoldDB" id="A0A075A1Q3"/>